<dbReference type="EMBL" id="LR214939">
    <property type="protein sequence ID" value="VEU56372.1"/>
    <property type="molecule type" value="Genomic_DNA"/>
</dbReference>
<gene>
    <name evidence="3" type="primary">yncB</name>
    <name evidence="3" type="ORF">NCTC10113_01278</name>
</gene>
<dbReference type="InterPro" id="IPR035437">
    <property type="entry name" value="SNase_OB-fold_sf"/>
</dbReference>
<dbReference type="InterPro" id="IPR016071">
    <property type="entry name" value="Staphylococal_nuclease_OB-fold"/>
</dbReference>
<dbReference type="RefSeq" id="WP_024544270.1">
    <property type="nucleotide sequence ID" value="NZ_BPLV01000001.1"/>
</dbReference>
<accession>A0A448ZYM7</accession>
<dbReference type="SUPFAM" id="SSF50199">
    <property type="entry name" value="Staphylococcal nuclease"/>
    <property type="match status" value="1"/>
</dbReference>
<dbReference type="AlphaFoldDB" id="A0A448ZYM7"/>
<feature type="region of interest" description="Disordered" evidence="1">
    <location>
        <begin position="30"/>
        <end position="49"/>
    </location>
</feature>
<dbReference type="PROSITE" id="PS51257">
    <property type="entry name" value="PROKAR_LIPOPROTEIN"/>
    <property type="match status" value="1"/>
</dbReference>
<dbReference type="Gene3D" id="2.40.50.90">
    <property type="match status" value="1"/>
</dbReference>
<sequence length="250" mass="28812">MTKKFKYLLNVSSLGAITLPIISISCNWQNTPNTPQKPSKDNKEEYFSNLQPDSGIDKLPYSLSSNLQINYATEIIPTYIRDGDTIQDSKGNVYRFAGIDTPETRKKENGLWVPTSGLQYKYGKLATNFTEYYMLNGLLPKNDKYKNRPTKIFAIPQKTKNGKTNMTDSYGRIVAILYYLDENGKYHCLNEKLLKEGLARKAYISLNKKSTYYTSNISYYNLLTNAENYAKNNKLGFWKETNKFDEIFPH</sequence>
<dbReference type="SMART" id="SM00318">
    <property type="entry name" value="SNc"/>
    <property type="match status" value="1"/>
</dbReference>
<dbReference type="EC" id="3.1.-.-" evidence="3"/>
<dbReference type="PROSITE" id="PS50830">
    <property type="entry name" value="TNASE_3"/>
    <property type="match status" value="1"/>
</dbReference>
<dbReference type="Pfam" id="PF00565">
    <property type="entry name" value="SNase"/>
    <property type="match status" value="1"/>
</dbReference>
<reference evidence="3" key="1">
    <citation type="submission" date="2019-01" db="EMBL/GenBank/DDBJ databases">
        <authorList>
            <consortium name="Pathogen Informatics"/>
        </authorList>
    </citation>
    <scope>NUCLEOTIDE SEQUENCE [LARGE SCALE GENOMIC DNA]</scope>
    <source>
        <strain evidence="3">NCTC10113</strain>
    </source>
</reference>
<organism evidence="3">
    <name type="scientific">Metamycoplasma salivarium</name>
    <name type="common">Mycoplasma salivarium</name>
    <dbReference type="NCBI Taxonomy" id="2124"/>
    <lineage>
        <taxon>Bacteria</taxon>
        <taxon>Bacillati</taxon>
        <taxon>Mycoplasmatota</taxon>
        <taxon>Mycoplasmoidales</taxon>
        <taxon>Metamycoplasmataceae</taxon>
        <taxon>Metamycoplasma</taxon>
    </lineage>
</organism>
<keyword evidence="3" id="KW-0614">Plasmid</keyword>
<dbReference type="GO" id="GO:0004519">
    <property type="term" value="F:endonuclease activity"/>
    <property type="evidence" value="ECO:0007669"/>
    <property type="project" value="UniProtKB-KW"/>
</dbReference>
<evidence type="ECO:0000259" key="2">
    <source>
        <dbReference type="PROSITE" id="PS50830"/>
    </source>
</evidence>
<keyword evidence="3" id="KW-0540">Nuclease</keyword>
<evidence type="ECO:0000256" key="1">
    <source>
        <dbReference type="SAM" id="MobiDB-lite"/>
    </source>
</evidence>
<protein>
    <submittedName>
        <fullName evidence="3">Endonuclease yncB</fullName>
        <ecNumber evidence="3">3.1.-.-</ecNumber>
    </submittedName>
</protein>
<keyword evidence="3" id="KW-0255">Endonuclease</keyword>
<name>A0A448ZYM7_METSV</name>
<geneLocation type="plasmid" evidence="3">
    <name>2</name>
</geneLocation>
<feature type="domain" description="TNase-like" evidence="2">
    <location>
        <begin position="80"/>
        <end position="240"/>
    </location>
</feature>
<proteinExistence type="predicted"/>
<dbReference type="GO" id="GO:0016787">
    <property type="term" value="F:hydrolase activity"/>
    <property type="evidence" value="ECO:0007669"/>
    <property type="project" value="UniProtKB-KW"/>
</dbReference>
<evidence type="ECO:0000313" key="3">
    <source>
        <dbReference type="EMBL" id="VEU56372.1"/>
    </source>
</evidence>
<keyword evidence="3" id="KW-0378">Hydrolase</keyword>